<feature type="region of interest" description="Disordered" evidence="4">
    <location>
        <begin position="25"/>
        <end position="67"/>
    </location>
</feature>
<feature type="chain" id="PRO_5012301213" description="TonB dependent receptor" evidence="5">
    <location>
        <begin position="21"/>
        <end position="605"/>
    </location>
</feature>
<evidence type="ECO:0000313" key="6">
    <source>
        <dbReference type="EMBL" id="SJZ92404.1"/>
    </source>
</evidence>
<dbReference type="GO" id="GO:0009279">
    <property type="term" value="C:cell outer membrane"/>
    <property type="evidence" value="ECO:0007669"/>
    <property type="project" value="UniProtKB-SubCell"/>
</dbReference>
<dbReference type="RefSeq" id="WP_139367121.1">
    <property type="nucleotide sequence ID" value="NZ_FUWH01000006.1"/>
</dbReference>
<dbReference type="STRING" id="413434.SAMN04488132_10674"/>
<evidence type="ECO:0000256" key="2">
    <source>
        <dbReference type="ARBA" id="ARBA00023136"/>
    </source>
</evidence>
<dbReference type="InterPro" id="IPR036942">
    <property type="entry name" value="Beta-barrel_TonB_sf"/>
</dbReference>
<evidence type="ECO:0000256" key="1">
    <source>
        <dbReference type="ARBA" id="ARBA00004442"/>
    </source>
</evidence>
<feature type="compositionally biased region" description="Basic residues" evidence="4">
    <location>
        <begin position="26"/>
        <end position="54"/>
    </location>
</feature>
<dbReference type="OrthoDB" id="1264254at2"/>
<keyword evidence="5" id="KW-0732">Signal</keyword>
<name>A0A1T4PLE3_9BACT</name>
<organism evidence="6 7">
    <name type="scientific">Sediminibacterium ginsengisoli</name>
    <dbReference type="NCBI Taxonomy" id="413434"/>
    <lineage>
        <taxon>Bacteria</taxon>
        <taxon>Pseudomonadati</taxon>
        <taxon>Bacteroidota</taxon>
        <taxon>Chitinophagia</taxon>
        <taxon>Chitinophagales</taxon>
        <taxon>Chitinophagaceae</taxon>
        <taxon>Sediminibacterium</taxon>
    </lineage>
</organism>
<proteinExistence type="predicted"/>
<evidence type="ECO:0008006" key="8">
    <source>
        <dbReference type="Google" id="ProtNLM"/>
    </source>
</evidence>
<dbReference type="Proteomes" id="UP000190888">
    <property type="component" value="Unassembled WGS sequence"/>
</dbReference>
<dbReference type="SUPFAM" id="SSF56935">
    <property type="entry name" value="Porins"/>
    <property type="match status" value="1"/>
</dbReference>
<sequence length="605" mass="67556">MKYIKSILLLLVVVCITTTAVEAQKSRSKKGKATKQQSARKKATTKNKARKKPAAKPASAKKTTTADISTASAQKITKEALGDTSAPRVVTITSAFKPSLKTAAKINFTAATPVIDSSRTPVVYNIPAQNLLFSYQPVPIKPVALKPDTSITWNNDHYVKLGVGNFSTLLAEGAFSFGDGKRSITNLRAGYLSNKGNLFAQQYSKFGVEAISILNSNGGHEWTTKAFYTNTTRYFYGYEPRTISYTKENLLRRYNDAGIEIGMKNKVPGEFNITYHPQLRLNYFSDNSNGQEYNLIARAPVRKTFGENYALDIGITADISSTQFRMIPNTLKFNNNLFYVSPSVQYAAAGFKLNLGVQTTWDNKKFALLPDITAEAKISDVGLIAEAGWKGYYNKNNYRSLADFNPWVERPANPFLNTKVSEQYGGIKGAAGNHFTYKARLSFVRLNNQPLFVNDAMDGKTFTVLFEPKLEMLKLYGEVGYNVQEKFSLSAGATYRQFTSLEQNEKAWGLLPLEINGSLRWKVLKDLQLKADAFIWDGAQYRNTALQSGKLDPAADLNIGAEFAVMRRLNLWLQLNNVLNNKYQRWNQYEVVGLNVLGGVVYSFR</sequence>
<feature type="signal peptide" evidence="5">
    <location>
        <begin position="1"/>
        <end position="20"/>
    </location>
</feature>
<evidence type="ECO:0000313" key="7">
    <source>
        <dbReference type="Proteomes" id="UP000190888"/>
    </source>
</evidence>
<evidence type="ECO:0000256" key="5">
    <source>
        <dbReference type="SAM" id="SignalP"/>
    </source>
</evidence>
<evidence type="ECO:0000256" key="3">
    <source>
        <dbReference type="ARBA" id="ARBA00023237"/>
    </source>
</evidence>
<dbReference type="AlphaFoldDB" id="A0A1T4PLE3"/>
<evidence type="ECO:0000256" key="4">
    <source>
        <dbReference type="SAM" id="MobiDB-lite"/>
    </source>
</evidence>
<reference evidence="6 7" key="1">
    <citation type="submission" date="2017-02" db="EMBL/GenBank/DDBJ databases">
        <authorList>
            <person name="Peterson S.W."/>
        </authorList>
    </citation>
    <scope>NUCLEOTIDE SEQUENCE [LARGE SCALE GENOMIC DNA]</scope>
    <source>
        <strain evidence="6 7">DSM 22335</strain>
    </source>
</reference>
<keyword evidence="7" id="KW-1185">Reference proteome</keyword>
<dbReference type="Gene3D" id="2.40.170.20">
    <property type="entry name" value="TonB-dependent receptor, beta-barrel domain"/>
    <property type="match status" value="1"/>
</dbReference>
<gene>
    <name evidence="6" type="ORF">SAMN04488132_10674</name>
</gene>
<comment type="subcellular location">
    <subcellularLocation>
        <location evidence="1">Cell outer membrane</location>
    </subcellularLocation>
</comment>
<keyword evidence="3" id="KW-0998">Cell outer membrane</keyword>
<keyword evidence="2" id="KW-0472">Membrane</keyword>
<accession>A0A1T4PLE3</accession>
<feature type="compositionally biased region" description="Low complexity" evidence="4">
    <location>
        <begin position="55"/>
        <end position="66"/>
    </location>
</feature>
<protein>
    <recommendedName>
        <fullName evidence="8">TonB dependent receptor</fullName>
    </recommendedName>
</protein>
<dbReference type="EMBL" id="FUWH01000006">
    <property type="protein sequence ID" value="SJZ92404.1"/>
    <property type="molecule type" value="Genomic_DNA"/>
</dbReference>